<dbReference type="RefSeq" id="WP_152758559.1">
    <property type="nucleotide sequence ID" value="NZ_WHLY01000002.1"/>
</dbReference>
<dbReference type="Proteomes" id="UP000479293">
    <property type="component" value="Unassembled WGS sequence"/>
</dbReference>
<dbReference type="EMBL" id="WHLY01000002">
    <property type="protein sequence ID" value="MPR33369.1"/>
    <property type="molecule type" value="Genomic_DNA"/>
</dbReference>
<organism evidence="1 2">
    <name type="scientific">Salmonirosea aquatica</name>
    <dbReference type="NCBI Taxonomy" id="2654236"/>
    <lineage>
        <taxon>Bacteria</taxon>
        <taxon>Pseudomonadati</taxon>
        <taxon>Bacteroidota</taxon>
        <taxon>Cytophagia</taxon>
        <taxon>Cytophagales</taxon>
        <taxon>Spirosomataceae</taxon>
        <taxon>Salmonirosea</taxon>
    </lineage>
</organism>
<comment type="caution">
    <text evidence="1">The sequence shown here is derived from an EMBL/GenBank/DDBJ whole genome shotgun (WGS) entry which is preliminary data.</text>
</comment>
<proteinExistence type="predicted"/>
<reference evidence="1 2" key="1">
    <citation type="submission" date="2019-10" db="EMBL/GenBank/DDBJ databases">
        <title>Draft Genome Sequence of Cytophagaceae sp. SJW1-29.</title>
        <authorList>
            <person name="Choi A."/>
        </authorList>
    </citation>
    <scope>NUCLEOTIDE SEQUENCE [LARGE SCALE GENOMIC DNA]</scope>
    <source>
        <strain evidence="1 2">SJW1-29</strain>
    </source>
</reference>
<dbReference type="InterPro" id="IPR014942">
    <property type="entry name" value="AbiEii"/>
</dbReference>
<sequence length="286" mass="33034">MTIYRLNYRELRQNPTVDGLLSGLERGFTKYGIDFYLVGAVARDAWMSIHDKKARRTTGDIDFAVLVNTPGTYEALKEYLVAEEGFFPSSENPFVLIWQDKTQLDLLPFGGITDENGTVKVMGSGFASINMPGFGEIYEEGLPELILEGQHRFKFCTLPGIFLLKLIAWDDRPEARRDDIRDISDILNHFFDLYDEEIWTNHSDLFEDENDDLRHIAAQVMGREIGKIAQRNDQLYQRILNIMHVNTADPRTSELARVMIDYFDNTLEDNILIVNRIKKGFTEYFI</sequence>
<evidence type="ECO:0000313" key="2">
    <source>
        <dbReference type="Proteomes" id="UP000479293"/>
    </source>
</evidence>
<dbReference type="AlphaFoldDB" id="A0A7C9FPL2"/>
<protein>
    <recommendedName>
        <fullName evidence="3">Nucleotidyltransferase</fullName>
    </recommendedName>
</protein>
<evidence type="ECO:0000313" key="1">
    <source>
        <dbReference type="EMBL" id="MPR33369.1"/>
    </source>
</evidence>
<gene>
    <name evidence="1" type="ORF">GBK04_08345</name>
</gene>
<keyword evidence="2" id="KW-1185">Reference proteome</keyword>
<evidence type="ECO:0008006" key="3">
    <source>
        <dbReference type="Google" id="ProtNLM"/>
    </source>
</evidence>
<accession>A0A7C9FPL2</accession>
<dbReference type="Pfam" id="PF08843">
    <property type="entry name" value="AbiEii"/>
    <property type="match status" value="1"/>
</dbReference>
<name>A0A7C9FPL2_9BACT</name>